<dbReference type="Gene3D" id="3.30.710.10">
    <property type="entry name" value="Potassium Channel Kv1.1, Chain A"/>
    <property type="match status" value="1"/>
</dbReference>
<dbReference type="SMART" id="SM00225">
    <property type="entry name" value="BTB"/>
    <property type="match status" value="1"/>
</dbReference>
<evidence type="ECO:0000313" key="5">
    <source>
        <dbReference type="Proteomes" id="UP001149090"/>
    </source>
</evidence>
<dbReference type="Pfam" id="PF07707">
    <property type="entry name" value="BACK"/>
    <property type="match status" value="1"/>
</dbReference>
<dbReference type="CDD" id="cd18186">
    <property type="entry name" value="BTB_POZ_ZBTB_KLHL-like"/>
    <property type="match status" value="1"/>
</dbReference>
<dbReference type="SUPFAM" id="SSF54695">
    <property type="entry name" value="POZ domain"/>
    <property type="match status" value="1"/>
</dbReference>
<evidence type="ECO:0000313" key="4">
    <source>
        <dbReference type="EMBL" id="KAJ5072797.1"/>
    </source>
</evidence>
<dbReference type="Gene3D" id="1.25.40.420">
    <property type="match status" value="1"/>
</dbReference>
<evidence type="ECO:0000256" key="1">
    <source>
        <dbReference type="ARBA" id="ARBA00022441"/>
    </source>
</evidence>
<name>A0A9Q0LH59_ANAIG</name>
<sequence>METYSNLEKLSKDLKNLFQNQNQNENENESYFDFEIICEQNKTSFKTHKSILSSRSQYFKSLLKSKMKEYQENKLILKDVSSSILSSILNYFYSGKIEINSENVIEILIFSSKYLIDELIETCSKFIKKNFKFEIAVGVLKLSESIKLNELLDFSYQFILDRFEEFIKTPFFLELEENHLNFILSKDEISMNDFDIFQSIMKWGKHKSNIIQEKEKLQKQISNIIDKIRFIDFSKQELEDTLKEDLIPNEISEKLIQFQKLQNQNNEKKLNQFIEKENQNQNSFIFKSRFKSSSIIKEKEYFNKDGFDSYEFHKKADEKGKTLVIIKTKDNFIFGGFTKVGFTGDRKKWNQHTIRHGGGIDYDSGDIVDPDAFIFTLRNDKNDRKPEKFTVKKGKENVAVHFEYSWHPQFGAGRDICLMSDLKTGFSYFGKTYNLPNGIQEGTKEAYSYLTGTTNKFVVEEIEAYFI</sequence>
<dbReference type="Proteomes" id="UP001149090">
    <property type="component" value="Unassembled WGS sequence"/>
</dbReference>
<dbReference type="PANTHER" id="PTHR45632:SF3">
    <property type="entry name" value="KELCH-LIKE PROTEIN 32"/>
    <property type="match status" value="1"/>
</dbReference>
<keyword evidence="1" id="KW-0880">Kelch repeat</keyword>
<keyword evidence="5" id="KW-1185">Reference proteome</keyword>
<dbReference type="Pfam" id="PF00651">
    <property type="entry name" value="BTB"/>
    <property type="match status" value="1"/>
</dbReference>
<dbReference type="EMBL" id="JAPDFW010000079">
    <property type="protein sequence ID" value="KAJ5072797.1"/>
    <property type="molecule type" value="Genomic_DNA"/>
</dbReference>
<proteinExistence type="predicted"/>
<dbReference type="SMART" id="SM00875">
    <property type="entry name" value="BACK"/>
    <property type="match status" value="1"/>
</dbReference>
<evidence type="ECO:0000259" key="3">
    <source>
        <dbReference type="PROSITE" id="PS50097"/>
    </source>
</evidence>
<protein>
    <recommendedName>
        <fullName evidence="3">BTB domain-containing protein</fullName>
    </recommendedName>
</protein>
<reference evidence="4" key="1">
    <citation type="submission" date="2022-10" db="EMBL/GenBank/DDBJ databases">
        <title>Novel sulphate-reducing endosymbionts in the free-living metamonad Anaeramoeba.</title>
        <authorList>
            <person name="Jerlstrom-Hultqvist J."/>
            <person name="Cepicka I."/>
            <person name="Gallot-Lavallee L."/>
            <person name="Salas-Leiva D."/>
            <person name="Curtis B.A."/>
            <person name="Zahonova K."/>
            <person name="Pipaliya S."/>
            <person name="Dacks J."/>
            <person name="Roger A.J."/>
        </authorList>
    </citation>
    <scope>NUCLEOTIDE SEQUENCE</scope>
    <source>
        <strain evidence="4">BMAN</strain>
    </source>
</reference>
<dbReference type="AlphaFoldDB" id="A0A9Q0LH59"/>
<dbReference type="InterPro" id="IPR000210">
    <property type="entry name" value="BTB/POZ_dom"/>
</dbReference>
<gene>
    <name evidence="4" type="ORF">M0811_09243</name>
</gene>
<comment type="caution">
    <text evidence="4">The sequence shown here is derived from an EMBL/GenBank/DDBJ whole genome shotgun (WGS) entry which is preliminary data.</text>
</comment>
<dbReference type="OrthoDB" id="5948799at2759"/>
<dbReference type="InterPro" id="IPR011705">
    <property type="entry name" value="BACK"/>
</dbReference>
<dbReference type="PANTHER" id="PTHR45632">
    <property type="entry name" value="LD33804P"/>
    <property type="match status" value="1"/>
</dbReference>
<organism evidence="4 5">
    <name type="scientific">Anaeramoeba ignava</name>
    <name type="common">Anaerobic marine amoeba</name>
    <dbReference type="NCBI Taxonomy" id="1746090"/>
    <lineage>
        <taxon>Eukaryota</taxon>
        <taxon>Metamonada</taxon>
        <taxon>Anaeramoebidae</taxon>
        <taxon>Anaeramoeba</taxon>
    </lineage>
</organism>
<keyword evidence="2" id="KW-0677">Repeat</keyword>
<evidence type="ECO:0000256" key="2">
    <source>
        <dbReference type="ARBA" id="ARBA00022737"/>
    </source>
</evidence>
<feature type="domain" description="BTB" evidence="3">
    <location>
        <begin position="32"/>
        <end position="101"/>
    </location>
</feature>
<accession>A0A9Q0LH59</accession>
<dbReference type="PROSITE" id="PS50097">
    <property type="entry name" value="BTB"/>
    <property type="match status" value="1"/>
</dbReference>
<dbReference type="InterPro" id="IPR011333">
    <property type="entry name" value="SKP1/BTB/POZ_sf"/>
</dbReference>